<sequence length="60" mass="7339">MKNFQDFLKISVLLGFYNYFSLSFDTNTTLSTWVEQTVWIKFNFFQKPRMWICVQLVFIL</sequence>
<proteinExistence type="predicted"/>
<name>C7HTG7_9FIRM</name>
<gene>
    <name evidence="1" type="ORF">HMPREF0078_0568</name>
</gene>
<evidence type="ECO:0000313" key="1">
    <source>
        <dbReference type="EMBL" id="EEU13045.1"/>
    </source>
</evidence>
<evidence type="ECO:0000313" key="2">
    <source>
        <dbReference type="Proteomes" id="UP000003821"/>
    </source>
</evidence>
<protein>
    <submittedName>
        <fullName evidence="1">Uncharacterized protein</fullName>
    </submittedName>
</protein>
<dbReference type="AlphaFoldDB" id="C7HTG7"/>
<reference evidence="1 2" key="1">
    <citation type="submission" date="2009-08" db="EMBL/GenBank/DDBJ databases">
        <authorList>
            <person name="Muzny D."/>
            <person name="Qin X."/>
            <person name="Deng J."/>
            <person name="Jiang H."/>
            <person name="Liu Y."/>
            <person name="Qu J."/>
            <person name="Song X.-Z."/>
            <person name="Zhang L."/>
            <person name="Thornton R."/>
            <person name="Coyle M."/>
            <person name="Francisco L."/>
            <person name="Jackson L."/>
            <person name="Javaid M."/>
            <person name="Korchina V."/>
            <person name="Kovar C."/>
            <person name="Mata R."/>
            <person name="Mathew T."/>
            <person name="Ngo R."/>
            <person name="Nguyen L."/>
            <person name="Nguyen N."/>
            <person name="Okwuonu G."/>
            <person name="Ongeri F."/>
            <person name="Pham C."/>
            <person name="Simmons D."/>
            <person name="Wilczek-Boney K."/>
            <person name="Hale W."/>
            <person name="Jakkamsetti A."/>
            <person name="Pham P."/>
            <person name="Ruth R."/>
            <person name="San Lucas F."/>
            <person name="Warren J."/>
            <person name="Zhang J."/>
            <person name="Zhao Z."/>
            <person name="Zhou C."/>
            <person name="Zhu D."/>
            <person name="Lee S."/>
            <person name="Bess C."/>
            <person name="Blankenburg K."/>
            <person name="Forbes L."/>
            <person name="Fu Q."/>
            <person name="Gubbala S."/>
            <person name="Hirani K."/>
            <person name="Jayaseelan J.C."/>
            <person name="Lara F."/>
            <person name="Munidasa M."/>
            <person name="Palculict T."/>
            <person name="Patil S."/>
            <person name="Pu L.-L."/>
            <person name="Saada N."/>
            <person name="Tang L."/>
            <person name="Weissenberger G."/>
            <person name="Zhu Y."/>
            <person name="Hemphill L."/>
            <person name="Shang Y."/>
            <person name="Youmans B."/>
            <person name="Ayvaz T."/>
            <person name="Ross M."/>
            <person name="Santibanez J."/>
            <person name="Aqrawi P."/>
            <person name="Gross S."/>
            <person name="Joshi V."/>
            <person name="Fowler G."/>
            <person name="Nazareth L."/>
            <person name="Reid J."/>
            <person name="Worley K."/>
            <person name="Petrosino J."/>
            <person name="Highlander S."/>
            <person name="Gibbs R."/>
            <person name="Gibbs R."/>
        </authorList>
    </citation>
    <scope>NUCLEOTIDE SEQUENCE [LARGE SCALE GENOMIC DNA]</scope>
    <source>
        <strain evidence="1 2">ATCC 51170</strain>
    </source>
</reference>
<comment type="caution">
    <text evidence="1">The sequence shown here is derived from an EMBL/GenBank/DDBJ whole genome shotgun (WGS) entry which is preliminary data.</text>
</comment>
<organism evidence="1 2">
    <name type="scientific">Anaerococcus vaginalis ATCC 51170</name>
    <dbReference type="NCBI Taxonomy" id="655811"/>
    <lineage>
        <taxon>Bacteria</taxon>
        <taxon>Bacillati</taxon>
        <taxon>Bacillota</taxon>
        <taxon>Tissierellia</taxon>
        <taxon>Tissierellales</taxon>
        <taxon>Peptoniphilaceae</taxon>
        <taxon>Anaerococcus</taxon>
    </lineage>
</organism>
<accession>C7HTG7</accession>
<dbReference type="EMBL" id="ACXU01000006">
    <property type="protein sequence ID" value="EEU13045.1"/>
    <property type="molecule type" value="Genomic_DNA"/>
</dbReference>
<dbReference type="Proteomes" id="UP000003821">
    <property type="component" value="Unassembled WGS sequence"/>
</dbReference>
<keyword evidence="2" id="KW-1185">Reference proteome</keyword>
<dbReference type="HOGENOM" id="CLU_2931020_0_0_9"/>